<dbReference type="STRING" id="9402.L5KTQ1"/>
<feature type="compositionally biased region" description="Polar residues" evidence="3">
    <location>
        <begin position="108"/>
        <end position="118"/>
    </location>
</feature>
<organism evidence="4 5">
    <name type="scientific">Pteropus alecto</name>
    <name type="common">Black flying fox</name>
    <dbReference type="NCBI Taxonomy" id="9402"/>
    <lineage>
        <taxon>Eukaryota</taxon>
        <taxon>Metazoa</taxon>
        <taxon>Chordata</taxon>
        <taxon>Craniata</taxon>
        <taxon>Vertebrata</taxon>
        <taxon>Euteleostomi</taxon>
        <taxon>Mammalia</taxon>
        <taxon>Eutheria</taxon>
        <taxon>Laurasiatheria</taxon>
        <taxon>Chiroptera</taxon>
        <taxon>Yinpterochiroptera</taxon>
        <taxon>Pteropodoidea</taxon>
        <taxon>Pteropodidae</taxon>
        <taxon>Pteropodinae</taxon>
        <taxon>Pteropus</taxon>
    </lineage>
</organism>
<dbReference type="InParanoid" id="L5KTQ1"/>
<proteinExistence type="inferred from homology"/>
<dbReference type="PANTHER" id="PTHR12767:SF11">
    <property type="entry name" value="B-CELL CLL_LYMPHOMA 7 PROTEIN FAMILY MEMBER A"/>
    <property type="match status" value="1"/>
</dbReference>
<protein>
    <recommendedName>
        <fullName evidence="2">B-cell CLL/lymphoma 7 protein family member A</fullName>
    </recommendedName>
</protein>
<feature type="compositionally biased region" description="Basic and acidic residues" evidence="3">
    <location>
        <begin position="89"/>
        <end position="106"/>
    </location>
</feature>
<gene>
    <name evidence="4" type="ORF">PAL_GLEAN10008831</name>
</gene>
<dbReference type="PANTHER" id="PTHR12767">
    <property type="entry name" value="BCL7 RELATED"/>
    <property type="match status" value="1"/>
</dbReference>
<sequence>MFSGVSARGLVLTLYLKPENWAGPPAAVRQGLLPQVPAGQRPRHPDSCSRGAGLPAALQGGQMELEKKWVTVGDTSLRIYKWVPVTEPKVDDKNKNKKKSKDEKCGSEVTTPENSSSPGMMDMHDDNSNQSSIADASPIKQENSSNSSPAPEPTPSAPGDGTDGKADEAQAEGKELPGAEDASDEPNSQSPAENSMSSAENVERQPPGDAGPGAETSSVSQDSEGGPPSKKMKLETSQQNSEEM</sequence>
<evidence type="ECO:0000256" key="1">
    <source>
        <dbReference type="ARBA" id="ARBA00010326"/>
    </source>
</evidence>
<evidence type="ECO:0000313" key="4">
    <source>
        <dbReference type="EMBL" id="ELK14311.1"/>
    </source>
</evidence>
<dbReference type="EMBL" id="KB030576">
    <property type="protein sequence ID" value="ELK14311.1"/>
    <property type="molecule type" value="Genomic_DNA"/>
</dbReference>
<dbReference type="AlphaFoldDB" id="L5KTQ1"/>
<feature type="compositionally biased region" description="Polar residues" evidence="3">
    <location>
        <begin position="185"/>
        <end position="200"/>
    </location>
</feature>
<evidence type="ECO:0000256" key="2">
    <source>
        <dbReference type="ARBA" id="ARBA00039458"/>
    </source>
</evidence>
<keyword evidence="5" id="KW-1185">Reference proteome</keyword>
<dbReference type="FunCoup" id="L5KTQ1">
    <property type="interactions" value="809"/>
</dbReference>
<name>L5KTQ1_PTEAL</name>
<feature type="compositionally biased region" description="Polar residues" evidence="3">
    <location>
        <begin position="235"/>
        <end position="244"/>
    </location>
</feature>
<accession>L5KTQ1</accession>
<feature type="compositionally biased region" description="Basic and acidic residues" evidence="3">
    <location>
        <begin position="162"/>
        <end position="177"/>
    </location>
</feature>
<feature type="region of interest" description="Disordered" evidence="3">
    <location>
        <begin position="89"/>
        <end position="244"/>
    </location>
</feature>
<dbReference type="Pfam" id="PF04714">
    <property type="entry name" value="BCL_N"/>
    <property type="match status" value="1"/>
</dbReference>
<evidence type="ECO:0000256" key="3">
    <source>
        <dbReference type="SAM" id="MobiDB-lite"/>
    </source>
</evidence>
<comment type="similarity">
    <text evidence="1">Belongs to the BCL7 family.</text>
</comment>
<dbReference type="eggNOG" id="KOG4095">
    <property type="taxonomic scope" value="Eukaryota"/>
</dbReference>
<dbReference type="GO" id="GO:0016514">
    <property type="term" value="C:SWI/SNF complex"/>
    <property type="evidence" value="ECO:0007669"/>
    <property type="project" value="UniProtKB-ARBA"/>
</dbReference>
<dbReference type="InterPro" id="IPR006804">
    <property type="entry name" value="BCL7"/>
</dbReference>
<evidence type="ECO:0000313" key="5">
    <source>
        <dbReference type="Proteomes" id="UP000010552"/>
    </source>
</evidence>
<reference evidence="5" key="1">
    <citation type="journal article" date="2013" name="Science">
        <title>Comparative analysis of bat genomes provides insight into the evolution of flight and immunity.</title>
        <authorList>
            <person name="Zhang G."/>
            <person name="Cowled C."/>
            <person name="Shi Z."/>
            <person name="Huang Z."/>
            <person name="Bishop-Lilly K.A."/>
            <person name="Fang X."/>
            <person name="Wynne J.W."/>
            <person name="Xiong Z."/>
            <person name="Baker M.L."/>
            <person name="Zhao W."/>
            <person name="Tachedjian M."/>
            <person name="Zhu Y."/>
            <person name="Zhou P."/>
            <person name="Jiang X."/>
            <person name="Ng J."/>
            <person name="Yang L."/>
            <person name="Wu L."/>
            <person name="Xiao J."/>
            <person name="Feng Y."/>
            <person name="Chen Y."/>
            <person name="Sun X."/>
            <person name="Zhang Y."/>
            <person name="Marsh G.A."/>
            <person name="Crameri G."/>
            <person name="Broder C.C."/>
            <person name="Frey K.G."/>
            <person name="Wang L.F."/>
            <person name="Wang J."/>
        </authorList>
    </citation>
    <scope>NUCLEOTIDE SEQUENCE [LARGE SCALE GENOMIC DNA]</scope>
</reference>
<dbReference type="Proteomes" id="UP000010552">
    <property type="component" value="Unassembled WGS sequence"/>
</dbReference>
<feature type="region of interest" description="Disordered" evidence="3">
    <location>
        <begin position="36"/>
        <end position="55"/>
    </location>
</feature>